<evidence type="ECO:0000313" key="6">
    <source>
        <dbReference type="EMBL" id="ENN96589.1"/>
    </source>
</evidence>
<dbReference type="InterPro" id="IPR001694">
    <property type="entry name" value="NADH_UbQ_OxRdtase_su1/FPO"/>
</dbReference>
<evidence type="ECO:0000256" key="3">
    <source>
        <dbReference type="ARBA" id="ARBA00022989"/>
    </source>
</evidence>
<dbReference type="PATRIC" id="fig|1069083.5.peg.287"/>
<dbReference type="Pfam" id="PF00146">
    <property type="entry name" value="NADHdh"/>
    <property type="match status" value="1"/>
</dbReference>
<evidence type="ECO:0000313" key="7">
    <source>
        <dbReference type="Proteomes" id="UP000053695"/>
    </source>
</evidence>
<dbReference type="PANTHER" id="PTHR43359">
    <property type="entry name" value="FORMATE HYDROGENLYASE SUBUNIT 4"/>
    <property type="match status" value="1"/>
</dbReference>
<feature type="transmembrane region" description="Helical" evidence="5">
    <location>
        <begin position="6"/>
        <end position="23"/>
    </location>
</feature>
<evidence type="ECO:0000256" key="4">
    <source>
        <dbReference type="ARBA" id="ARBA00023136"/>
    </source>
</evidence>
<reference evidence="6 7" key="1">
    <citation type="journal article" date="2013" name="Genome Announc.">
        <title>Draft Genome Sequence of a Highly Flagellated, Fast-Swimming Archaeon, Methanocaldococcus villosus Strain KIN24-T80 (DSM 22612).</title>
        <authorList>
            <person name="Thennarasu S."/>
            <person name="Polireddy D."/>
            <person name="Antony A."/>
            <person name="Yada M.R."/>
            <person name="Algarawi S."/>
            <person name="Sivakumar N."/>
        </authorList>
    </citation>
    <scope>NUCLEOTIDE SEQUENCE [LARGE SCALE GENOMIC DNA]</scope>
    <source>
        <strain evidence="6 7">KIN24-T80</strain>
    </source>
</reference>
<feature type="transmembrane region" description="Helical" evidence="5">
    <location>
        <begin position="181"/>
        <end position="203"/>
    </location>
</feature>
<dbReference type="AlphaFoldDB" id="N6UWB1"/>
<dbReference type="RefSeq" id="WP_004589954.1">
    <property type="nucleotide sequence ID" value="NZ_APMM01000010.1"/>
</dbReference>
<feature type="transmembrane region" description="Helical" evidence="5">
    <location>
        <begin position="150"/>
        <end position="169"/>
    </location>
</feature>
<gene>
    <name evidence="6" type="ORF">J422_01465</name>
</gene>
<keyword evidence="2 5" id="KW-0812">Transmembrane</keyword>
<keyword evidence="7" id="KW-1185">Reference proteome</keyword>
<evidence type="ECO:0000256" key="5">
    <source>
        <dbReference type="SAM" id="Phobius"/>
    </source>
</evidence>
<dbReference type="EMBL" id="APMM01000010">
    <property type="protein sequence ID" value="ENN96589.1"/>
    <property type="molecule type" value="Genomic_DNA"/>
</dbReference>
<feature type="transmembrane region" description="Helical" evidence="5">
    <location>
        <begin position="298"/>
        <end position="316"/>
    </location>
</feature>
<sequence length="317" mass="35441">MKELSALAIPILAFAISTYIPGIQRKIEARIQQRIGPSILSPGFWAFFKFIFKETQTPDAKLYKLYNNLPLLSIAVLSAILIVISLNNFLANLIFIVGLLKIEEMMYIILGSLSNSIMGCNMPFEDDCKGAKFINVIKYSLEQLSAIRNFKLITIGSFPFYLSLFLPFVNSKSIFINDLSGVFLFSLSGVFGAVCYFIGYLIMIKEYPFSISHTKADVIEGATLELMGKYRAFYLALTELLMITLGILFAVLYLNIIPNIEQPITILESFAIAIIFPILAAVVRAFSPLLLFKHIYPISYMATLIGVVGFILALLGW</sequence>
<feature type="transmembrane region" description="Helical" evidence="5">
    <location>
        <begin position="72"/>
        <end position="100"/>
    </location>
</feature>
<comment type="caution">
    <text evidence="6">The sequence shown here is derived from an EMBL/GenBank/DDBJ whole genome shotgun (WGS) entry which is preliminary data.</text>
</comment>
<dbReference type="STRING" id="1069083.GCA_000371805_01027"/>
<feature type="transmembrane region" description="Helical" evidence="5">
    <location>
        <begin position="232"/>
        <end position="254"/>
    </location>
</feature>
<evidence type="ECO:0000256" key="1">
    <source>
        <dbReference type="ARBA" id="ARBA00004141"/>
    </source>
</evidence>
<dbReference type="Proteomes" id="UP000053695">
    <property type="component" value="Unassembled WGS sequence"/>
</dbReference>
<protein>
    <submittedName>
        <fullName evidence="6">NADH ubiquinone oxidoreductase, subunit 1 isolog</fullName>
    </submittedName>
</protein>
<comment type="subcellular location">
    <subcellularLocation>
        <location evidence="1">Membrane</location>
        <topology evidence="1">Multi-pass membrane protein</topology>
    </subcellularLocation>
</comment>
<keyword evidence="4 5" id="KW-0472">Membrane</keyword>
<organism evidence="6 7">
    <name type="scientific">Methanocaldococcus villosus KIN24-T80</name>
    <dbReference type="NCBI Taxonomy" id="1069083"/>
    <lineage>
        <taxon>Archaea</taxon>
        <taxon>Methanobacteriati</taxon>
        <taxon>Methanobacteriota</taxon>
        <taxon>Methanomada group</taxon>
        <taxon>Methanococci</taxon>
        <taxon>Methanococcales</taxon>
        <taxon>Methanocaldococcaceae</taxon>
        <taxon>Methanocaldococcus</taxon>
    </lineage>
</organism>
<feature type="transmembrane region" description="Helical" evidence="5">
    <location>
        <begin position="266"/>
        <end position="286"/>
    </location>
</feature>
<keyword evidence="6" id="KW-0830">Ubiquinone</keyword>
<dbReference type="GO" id="GO:0005886">
    <property type="term" value="C:plasma membrane"/>
    <property type="evidence" value="ECO:0007669"/>
    <property type="project" value="TreeGrafter"/>
</dbReference>
<dbReference type="PANTHER" id="PTHR43359:SF1">
    <property type="entry name" value="FORMATE HYDROGENLYASE SUBUNIT 4-RELATED"/>
    <property type="match status" value="1"/>
</dbReference>
<dbReference type="OrthoDB" id="15253at2157"/>
<proteinExistence type="predicted"/>
<keyword evidence="3 5" id="KW-1133">Transmembrane helix</keyword>
<dbReference type="InterPro" id="IPR052561">
    <property type="entry name" value="ComplexI_Subunit1"/>
</dbReference>
<accession>N6UWB1</accession>
<name>N6UWB1_9EURY</name>
<evidence type="ECO:0000256" key="2">
    <source>
        <dbReference type="ARBA" id="ARBA00022692"/>
    </source>
</evidence>